<evidence type="ECO:0000256" key="1">
    <source>
        <dbReference type="ARBA" id="ARBA00007657"/>
    </source>
</evidence>
<keyword evidence="2" id="KW-0677">Repeat</keyword>
<evidence type="ECO:0000256" key="2">
    <source>
        <dbReference type="ARBA" id="ARBA00022737"/>
    </source>
</evidence>
<dbReference type="PANTHER" id="PTHR12696">
    <property type="entry name" value="TIP120"/>
    <property type="match status" value="1"/>
</dbReference>
<feature type="region of interest" description="Disordered" evidence="4">
    <location>
        <begin position="404"/>
        <end position="432"/>
    </location>
</feature>
<name>A0A8K0HZN6_COCNU</name>
<dbReference type="Gene3D" id="1.25.10.10">
    <property type="entry name" value="Leucine-rich Repeat Variant"/>
    <property type="match status" value="3"/>
</dbReference>
<dbReference type="GO" id="GO:0010265">
    <property type="term" value="P:SCF complex assembly"/>
    <property type="evidence" value="ECO:0007669"/>
    <property type="project" value="InterPro"/>
</dbReference>
<dbReference type="InterPro" id="IPR013932">
    <property type="entry name" value="TATA-bd_TIP120"/>
</dbReference>
<reference evidence="6" key="2">
    <citation type="submission" date="2019-07" db="EMBL/GenBank/DDBJ databases">
        <authorList>
            <person name="Yang Y."/>
            <person name="Bocs S."/>
            <person name="Baudouin L."/>
        </authorList>
    </citation>
    <scope>NUCLEOTIDE SEQUENCE</scope>
    <source>
        <tissue evidence="6">Spear leaf of Hainan Tall coconut</tissue>
    </source>
</reference>
<evidence type="ECO:0000256" key="3">
    <source>
        <dbReference type="ARBA" id="ARBA00022786"/>
    </source>
</evidence>
<gene>
    <name evidence="6" type="ORF">COCNU_02G011640</name>
</gene>
<evidence type="ECO:0000313" key="7">
    <source>
        <dbReference type="Proteomes" id="UP000797356"/>
    </source>
</evidence>
<comment type="similarity">
    <text evidence="1">Belongs to the CAND family.</text>
</comment>
<comment type="caution">
    <text evidence="6">The sequence shown here is derived from an EMBL/GenBank/DDBJ whole genome shotgun (WGS) entry which is preliminary data.</text>
</comment>
<dbReference type="EMBL" id="CM017873">
    <property type="protein sequence ID" value="KAG1331196.1"/>
    <property type="molecule type" value="Genomic_DNA"/>
</dbReference>
<organism evidence="6 7">
    <name type="scientific">Cocos nucifera</name>
    <name type="common">Coconut palm</name>
    <dbReference type="NCBI Taxonomy" id="13894"/>
    <lineage>
        <taxon>Eukaryota</taxon>
        <taxon>Viridiplantae</taxon>
        <taxon>Streptophyta</taxon>
        <taxon>Embryophyta</taxon>
        <taxon>Tracheophyta</taxon>
        <taxon>Spermatophyta</taxon>
        <taxon>Magnoliopsida</taxon>
        <taxon>Liliopsida</taxon>
        <taxon>Arecaceae</taxon>
        <taxon>Arecoideae</taxon>
        <taxon>Cocoseae</taxon>
        <taxon>Attaleinae</taxon>
        <taxon>Cocos</taxon>
    </lineage>
</organism>
<dbReference type="InterPro" id="IPR016024">
    <property type="entry name" value="ARM-type_fold"/>
</dbReference>
<dbReference type="Proteomes" id="UP000797356">
    <property type="component" value="Chromosome 2"/>
</dbReference>
<reference evidence="6" key="1">
    <citation type="journal article" date="2017" name="Gigascience">
        <title>The genome draft of coconut (Cocos nucifera).</title>
        <authorList>
            <person name="Xiao Y."/>
            <person name="Xu P."/>
            <person name="Fan H."/>
            <person name="Baudouin L."/>
            <person name="Xia W."/>
            <person name="Bocs S."/>
            <person name="Xu J."/>
            <person name="Li Q."/>
            <person name="Guo A."/>
            <person name="Zhou L."/>
            <person name="Li J."/>
            <person name="Wu Y."/>
            <person name="Ma Z."/>
            <person name="Armero A."/>
            <person name="Issali A.E."/>
            <person name="Liu N."/>
            <person name="Peng M."/>
            <person name="Yang Y."/>
        </authorList>
    </citation>
    <scope>NUCLEOTIDE SEQUENCE</scope>
    <source>
        <tissue evidence="6">Spear leaf of Hainan Tall coconut</tissue>
    </source>
</reference>
<protein>
    <submittedName>
        <fullName evidence="6">Cullin-associated NEDD8-dissociated protein 1</fullName>
    </submittedName>
</protein>
<dbReference type="SUPFAM" id="SSF48371">
    <property type="entry name" value="ARM repeat"/>
    <property type="match status" value="1"/>
</dbReference>
<dbReference type="Pfam" id="PF08623">
    <property type="entry name" value="TIP120"/>
    <property type="match status" value="1"/>
</dbReference>
<sequence>MTGKDKDYRYMATSDLLNELNREGFKADTDLEVKLSNIVLQQLEDAAGDVSGLAMKCLAPLVKKVSEERILDMTNKLSDKLLNGKDQHRDTASIALKTIVSEVTATSLAQCILASLGPQLIKGVTSSVSSYTVLQALLMIFTSKFSTVTNAAGLSMPLLRLLACSIHAHYLDIAGKSTEIKCECLDILCDVLHKFGNLMTKDHEELLTALLPQLSSNQASVRKKSISCIASLASSLSDDLLAKATFEVVQLLKKKNIKPEITRTNIQMIGALRCWLCDQQQGMIKINEVEGCCGSLKHWFEVMRKKGIKIKAIEQKVKKEDAGEKEEKKEPSRSVGYRFGPHLGETVPLLIDYCTSASETDEELREYSLQALESFLLRCPRDISSYCDDILNLTLEYISYDPNFTDNMEEDTDDEGREEEEDDESANEYTDDEDVSWKVRRAAAKCLASIIVSHPEMLSKMFYGTTQACPKLIERFREREENVKMDVFNTFIELLRQTGNVTKGQMDIDDSRISQERLSMSNAENHMDVFNTFIELLRQTGNVTKGQMDIDDSSPRWLLKQEVPKIVKSVNRQLREKSIKTKIGAFSVLKELVVVLPDCLADHIGSLVSGIEKALNALSGPVLSAVGERYYKVTAEALRVCGELVRVLRPNFEKCTLDFRPYVGPIYNAILTRLANQDQDQMYELIKIETRVGNIRCMDVIPSTVDILGICTPILHWFAVSVLPFEGLSVLRVSFCPPVIEAFAVIANSPLRIDLSCVLEQVISELTTFLRKANRALRQATLGTLNSLVVAYGDRIEPSAYDIIISELSTLISDTDLHMTALALELCCTMMTDRKSSQNVGLTVRYKVLPQALILIRSSLLQGQALQALQRFFASLVHSANTSFETLLDSLLSSAKPSPQSGGLAKQALYSIAQCVAVLCLAAGDQKCASTVEMLKGILKDDSGTNSAKQHLALLCLGEIGRRRDLSMHARIENIVIESFQSPFEEIKSAASYALGNIAVGNLSKYLPFILDQIDNQQKKQYLLLHSLKEVIARQSVDKAGHGELQDAYVEKILNLLFNHCESDEEGVRNVVAECLGKIALIEPRKLVPALKERTASPTAFTRATVVIAVKYSIVERPEKIDEILYPEISSFLMLIKDNDRHVRRAAVLALSTAAHNKPNLIKGLLPELLPLLYDQTVVKQELIRTVDLGPFKHVVDDGLELRKAAFECVDTLLDSCLDQMNPSSFIVPYLISGLTDHYDVKMPCHLILSKLADKCPSAVLAVLDSLVDPLDKTVNHKPKADAVKQEVDRNEDMIRSALRAIASLSRIRF</sequence>
<keyword evidence="3" id="KW-0833">Ubl conjugation pathway</keyword>
<dbReference type="InterPro" id="IPR039852">
    <property type="entry name" value="CAND1/CAND2"/>
</dbReference>
<keyword evidence="7" id="KW-1185">Reference proteome</keyword>
<evidence type="ECO:0000259" key="5">
    <source>
        <dbReference type="Pfam" id="PF08623"/>
    </source>
</evidence>
<feature type="domain" description="TATA-binding protein interacting (TIP20)" evidence="5">
    <location>
        <begin position="1161"/>
        <end position="1307"/>
    </location>
</feature>
<dbReference type="InterPro" id="IPR011989">
    <property type="entry name" value="ARM-like"/>
</dbReference>
<dbReference type="Pfam" id="PF25782">
    <property type="entry name" value="TPR_CAND1"/>
    <property type="match status" value="1"/>
</dbReference>
<accession>A0A8K0HZN6</accession>
<dbReference type="OrthoDB" id="6260732at2759"/>
<evidence type="ECO:0000256" key="4">
    <source>
        <dbReference type="SAM" id="MobiDB-lite"/>
    </source>
</evidence>
<evidence type="ECO:0000313" key="6">
    <source>
        <dbReference type="EMBL" id="KAG1331196.1"/>
    </source>
</evidence>
<feature type="compositionally biased region" description="Acidic residues" evidence="4">
    <location>
        <begin position="407"/>
        <end position="432"/>
    </location>
</feature>
<proteinExistence type="inferred from homology"/>